<dbReference type="InterPro" id="IPR016036">
    <property type="entry name" value="Malonyl_transacylase_ACP-bd"/>
</dbReference>
<dbReference type="InterPro" id="IPR013217">
    <property type="entry name" value="Methyltransf_12"/>
</dbReference>
<dbReference type="CDD" id="cd00833">
    <property type="entry name" value="PKS"/>
    <property type="match status" value="1"/>
</dbReference>
<dbReference type="InterPro" id="IPR011032">
    <property type="entry name" value="GroES-like_sf"/>
</dbReference>
<dbReference type="SMART" id="SM00822">
    <property type="entry name" value="PKS_KR"/>
    <property type="match status" value="1"/>
</dbReference>
<dbReference type="PANTHER" id="PTHR43775:SF22">
    <property type="entry name" value="SYNTHASE, PUTATIVE (JCVI)-RELATED"/>
    <property type="match status" value="1"/>
</dbReference>
<dbReference type="SUPFAM" id="SSF50129">
    <property type="entry name" value="GroES-like"/>
    <property type="match status" value="1"/>
</dbReference>
<dbReference type="InterPro" id="IPR016039">
    <property type="entry name" value="Thiolase-like"/>
</dbReference>
<dbReference type="Gene3D" id="1.10.1200.10">
    <property type="entry name" value="ACP-like"/>
    <property type="match status" value="1"/>
</dbReference>
<dbReference type="GO" id="GO:0030639">
    <property type="term" value="P:polyketide biosynthetic process"/>
    <property type="evidence" value="ECO:0007669"/>
    <property type="project" value="UniProtKB-ARBA"/>
</dbReference>
<keyword evidence="13" id="KW-1185">Reference proteome</keyword>
<dbReference type="Pfam" id="PF00755">
    <property type="entry name" value="Carn_acyltransf"/>
    <property type="match status" value="1"/>
</dbReference>
<dbReference type="InterPro" id="IPR029063">
    <property type="entry name" value="SAM-dependent_MTases_sf"/>
</dbReference>
<dbReference type="InterPro" id="IPR020841">
    <property type="entry name" value="PKS_Beta-ketoAc_synthase_dom"/>
</dbReference>
<dbReference type="InterPro" id="IPR057326">
    <property type="entry name" value="KR_dom"/>
</dbReference>
<dbReference type="InterPro" id="IPR020843">
    <property type="entry name" value="ER"/>
</dbReference>
<dbReference type="Pfam" id="PF08659">
    <property type="entry name" value="KR"/>
    <property type="match status" value="1"/>
</dbReference>
<keyword evidence="1" id="KW-0596">Phosphopantetheine</keyword>
<feature type="region of interest" description="Disordered" evidence="8">
    <location>
        <begin position="2346"/>
        <end position="2385"/>
    </location>
</feature>
<dbReference type="InterPro" id="IPR042231">
    <property type="entry name" value="Cho/carn_acyl_trans_2"/>
</dbReference>
<proteinExistence type="predicted"/>
<dbReference type="Pfam" id="PF00109">
    <property type="entry name" value="ketoacyl-synt"/>
    <property type="match status" value="1"/>
</dbReference>
<dbReference type="Gene3D" id="3.30.559.70">
    <property type="entry name" value="Choline/Carnitine o-acyltransferase, domain 2"/>
    <property type="match status" value="1"/>
</dbReference>
<evidence type="ECO:0000259" key="11">
    <source>
        <dbReference type="PROSITE" id="PS52019"/>
    </source>
</evidence>
<keyword evidence="3" id="KW-0808">Transferase</keyword>
<dbReference type="InterPro" id="IPR006162">
    <property type="entry name" value="Ppantetheine_attach_site"/>
</dbReference>
<feature type="active site" description="Proton acceptor; for dehydratase activity" evidence="7">
    <location>
        <position position="954"/>
    </location>
</feature>
<dbReference type="EMBL" id="JAKJXP020000009">
    <property type="protein sequence ID" value="KAK7756046.1"/>
    <property type="molecule type" value="Genomic_DNA"/>
</dbReference>
<evidence type="ECO:0000259" key="10">
    <source>
        <dbReference type="PROSITE" id="PS52004"/>
    </source>
</evidence>
<evidence type="ECO:0000256" key="3">
    <source>
        <dbReference type="ARBA" id="ARBA00022679"/>
    </source>
</evidence>
<dbReference type="GO" id="GO:0004312">
    <property type="term" value="F:fatty acid synthase activity"/>
    <property type="evidence" value="ECO:0007669"/>
    <property type="project" value="TreeGrafter"/>
</dbReference>
<dbReference type="PROSITE" id="PS52019">
    <property type="entry name" value="PKS_MFAS_DH"/>
    <property type="match status" value="1"/>
</dbReference>
<dbReference type="SUPFAM" id="SSF47336">
    <property type="entry name" value="ACP-like"/>
    <property type="match status" value="1"/>
</dbReference>
<dbReference type="InterPro" id="IPR036291">
    <property type="entry name" value="NAD(P)-bd_dom_sf"/>
</dbReference>
<dbReference type="Pfam" id="PF08242">
    <property type="entry name" value="Methyltransf_12"/>
    <property type="match status" value="1"/>
</dbReference>
<comment type="caution">
    <text evidence="12">The sequence shown here is derived from an EMBL/GenBank/DDBJ whole genome shotgun (WGS) entry which is preliminary data.</text>
</comment>
<dbReference type="InterPro" id="IPR020807">
    <property type="entry name" value="PKS_DH"/>
</dbReference>
<dbReference type="InterPro" id="IPR001227">
    <property type="entry name" value="Ac_transferase_dom_sf"/>
</dbReference>
<evidence type="ECO:0000256" key="8">
    <source>
        <dbReference type="SAM" id="MobiDB-lite"/>
    </source>
</evidence>
<accession>A0AAN9UYR6</accession>
<evidence type="ECO:0000256" key="7">
    <source>
        <dbReference type="PROSITE-ProRule" id="PRU01363"/>
    </source>
</evidence>
<dbReference type="Gene3D" id="3.40.50.720">
    <property type="entry name" value="NAD(P)-binding Rossmann-like Domain"/>
    <property type="match status" value="1"/>
</dbReference>
<dbReference type="Gene3D" id="3.30.559.10">
    <property type="entry name" value="Chloramphenicol acetyltransferase-like domain"/>
    <property type="match status" value="1"/>
</dbReference>
<dbReference type="Pfam" id="PF02801">
    <property type="entry name" value="Ketoacyl-synt_C"/>
    <property type="match status" value="1"/>
</dbReference>
<dbReference type="Pfam" id="PF00698">
    <property type="entry name" value="Acyl_transf_1"/>
    <property type="match status" value="1"/>
</dbReference>
<name>A0AAN9UYR6_9PEZI</name>
<keyword evidence="2" id="KW-0597">Phosphoprotein</keyword>
<feature type="compositionally biased region" description="Polar residues" evidence="8">
    <location>
        <begin position="2359"/>
        <end position="2373"/>
    </location>
</feature>
<dbReference type="Pfam" id="PF14765">
    <property type="entry name" value="PS-DH"/>
    <property type="match status" value="1"/>
</dbReference>
<feature type="domain" description="Carrier" evidence="9">
    <location>
        <begin position="2264"/>
        <end position="2342"/>
    </location>
</feature>
<dbReference type="Pfam" id="PF23114">
    <property type="entry name" value="NAD-bd_HRPKS_sdrA"/>
    <property type="match status" value="1"/>
</dbReference>
<dbReference type="Gene3D" id="3.10.129.110">
    <property type="entry name" value="Polyketide synthase dehydratase"/>
    <property type="match status" value="1"/>
</dbReference>
<dbReference type="GO" id="GO:0031177">
    <property type="term" value="F:phosphopantetheine binding"/>
    <property type="evidence" value="ECO:0007669"/>
    <property type="project" value="InterPro"/>
</dbReference>
<dbReference type="InterPro" id="IPR014030">
    <property type="entry name" value="Ketoacyl_synth_N"/>
</dbReference>
<dbReference type="InterPro" id="IPR032821">
    <property type="entry name" value="PKS_assoc"/>
</dbReference>
<dbReference type="SUPFAM" id="SSF52151">
    <property type="entry name" value="FabD/lysophospholipase-like"/>
    <property type="match status" value="1"/>
</dbReference>
<dbReference type="CDD" id="cd05195">
    <property type="entry name" value="enoyl_red"/>
    <property type="match status" value="1"/>
</dbReference>
<feature type="region of interest" description="C-terminal hotdog fold" evidence="7">
    <location>
        <begin position="1082"/>
        <end position="1238"/>
    </location>
</feature>
<dbReference type="InterPro" id="IPR009081">
    <property type="entry name" value="PP-bd_ACP"/>
</dbReference>
<protein>
    <submittedName>
        <fullName evidence="12">Type I Iterative PKS</fullName>
    </submittedName>
</protein>
<evidence type="ECO:0000313" key="12">
    <source>
        <dbReference type="EMBL" id="KAK7756046.1"/>
    </source>
</evidence>
<sequence>MTSTSPIPLAIVGIGCRFPGDATNPDKLWDLLASGKSAWSKVPADRWNEDAFLHPDPDDMNGTHNHVGGHFLKQDVGEFDAGFFNVLPGEAASMDPQQRLLLETTYEALESAGIRQEDIQKSNTAVYMAMFTRDYDRNTYKDMMSIPKYHVTGTGDAILANRISHLFDLNGPSVTMDTGCSGGMAAISHACQALRSGQSDMALAGAANLILSPDHMISMSNLHMLNKDGRSYSFDSRGAGYGRGEGIATLVIKRLDDALKAKDPIRAILRDASINQDGHTAGITLPSGAAQEALERQVWDKLNLQPREVGYVEAHGTGTLAGDGAELEGISRVFCQDRDAASPLVVGSIKSNIGHLESVSGLAAMIKAVLVLEKGAIPPNVNFEHPRANLNLEQKKIKVLRTLQPWSQAGVPRVSVNSFGYGGTNAHAILERPSLLRAKADEAIAGSNIPRLFTLSAASQTSLQSMLGKMTEWVSKHKDPTSLRDLAYTLSERRSVMPWRFSSVATTQQELVEALGKASQSPDAVSRISPEVKIGFVFSGQGAQWAGMGRELLADPVFHDSIHQSNQILAELGSSWDLLEELLREKQTSRLQEAELAQPVTTAVQVALVDLVRAWGVHPDAVVGHSSGEIAAAYAAGHLTHDQAIKAAYFRGFSSKIAREKGFGNGGMLAVGVGEGEIAPYLKQLKQGVAVVACQNSPSSVTISGDDAAISELSTLLTRDDIFNRRLLVDTAYHSHHMKAAAAEYRASLGDIPQSEFPKTAVKMFSSVTGSLKSSGFDGDYWTSNLVNKVRFCDALQALCRADYTSSRGVQPHRIFIEIGPHSALAGPARQCIADLAEPLPYSYTSVLVRGTAAIHSALAMAGTLFSRGYSLDIGAVTASDPTWKNATVLHNLPSYSWDHSKRHWNESRLSRDYRLRKHPYHDLLGVRMTDNTPLRPVWRHMVGVEGLPWLRDHVVDGLIVFPGAGYLCMAMEAASQLASDRYPGRKIRRMRLQNVSFLKGLVIPEGRARVEVQLAFNPEGVENGSNMANSFSVTAFTGDENWNENCRGSVVVDFASESQVHSFETSVTYGDMTSQLAPSPARRIIQSGELYQELRRVGNAYGPTFSGIEELQMGDDVAVSTVAIPDVQSVMPANHIRPHIIHPSTFDILLHGSLPLVNQKLGAGSVMPVRIDNVAISLEVDSAPGTILSAITTLTSSRFRAAEADLVVFPGRGIPTTTPVVSVTGMELRSLASASLGAADIEDGRNICYEMKWVPDERFISAESLQPSDPTAPNSPLSRCYVLLSEYLKHKALKQSGLSVMEISDGTGDVTSAFLGALQSHQSLPDVYDFTSKIIPDSISNELQDWSRLVKFQALDIDNDPVNQGFQQGSYDLVFACNTLRAASDVQSTLSNVRQLLKPNGVLLFIEDTDRLSVDGWSSALSQTSFKLQFAAQADNLSFMVARAIDSAPIPSVKIRFILEPSLPRSLRRIVAKMPSTLSMKGVQVTTAIATSWDSMRPDDDAINIVIDNGSDPILSEIGAGRFQQVVGLLQRRSKVLWVSMQDDEKDIVSPKKHLITGLARTAHAENEHLEMVTVDVQQTFTREVCPKLREFLSEIILSFARKGAPREREYVYTGTDVLVPRVIPNNTLNLQIARSDDTVTETENFARSRVPLKLDTPNDGATLHAVFLEDESHRDTLGEDFVEIESKAFGVTSKTNSSTTVNEYAGIVVATGSSVSAFKVGDRVVGWSTAASYANRPRVPATQVQLLPDHIPFTTAATLPVSFMTAYHALVGIADVQTGQVVLVDGAASDIGQATLLVAKHLGARVIAAVNRSDEALLLQGSFEIPPSHIVPRDSPFLKDQLQKLVGPRGLDVILGCARSPIPMEITKAQKPFGTLVQIRSRGNVQAVNGVVATFDLGSLVQVNPRKASKLFEQVMSVVGQGLSLAPLKLAIVPMNGLEEALKLSRQDSMEKYVVQVEDNSTVKANRPSYTIPRLDSNATYVVAGGLGDLGQRLLRLMAKAGGRYFVTLSRSGASQTDREAIEKELQLFGPGSLLHCAKCDVSQETSIREALSEIKAMGLPPVKGLIQASVVLRDSTLDTMSAEVFNGVLQAKGLGTLNLQRVFAKEDLTFFISLSSAVNIIGTAGQANYNAANSLQDALAQFDKSSNCFYMTLNIGVIEDGLVNNTAIIQSLRRQGLTSIYHDELAAFFEYSLSAEARQAGCHQAVIGFTPESLAETTAVSGAAHTLMFTHVRQTAKTQVADTGKKIMTFEELVSQTDDMEEIEGFVAQLIGTKLADLMSIDPAGVNLDESITDLGLDSLIAIELRNWIMREFSAPIQSSEVLDSPNIWSLAEKVTLRSTLVDDDNTDNASSSTALPASTRPTTRSPSQEPQKRLRPLPNPDLADTLRMLAESRRAICSPEELEETERVVEEFMGSGLELQNTLKANPSGPDARLDFYDNHIHLERREPLQDHALFYIGHLTDGAPKHTQAERAAIITVAALNFKKRFESGLLEQNSLNDMALCMETMQWLFHTSQEPGKEVDTARKYPSNTNVVVMRRGHFYEIAVHEEDDYSSLKSLFTDILKSSEQPVPAISVLTSKKRDEWAGLRSQLMALGSNAAMLEAIESAAFVVSLDDTAPETPSERCTSILLNDRHLTNRWLDKMLQFTIAANGVSSLVGENSKLDGLTTRQLSEYITDEIFDTKGLGNSDSATKLPASTVRELSLETTPVIEQAIHEQTASNLAQYQTIGATRRHYAALNRSFLGNKGLRSKGTVLIAILMATRMFYGHYEPVWETVTVAKYAKGRIDWLQSLTPDIVRWIDAALGLFKQQGGCGEGDVADLAGKLKEAATGHVQSLRRVADGRGFVEPLYALMGAALAQDKPLPALFGSSAWKSSDRHLSPKMAKTDCLGSGGYLRMQEGGFLMPSPNTVFIHYEVHHADPLILVQGREGDVARFEGCLDEAVDIVRTVIERGLPRV</sequence>
<feature type="active site" description="Proton donor; for dehydratase activity" evidence="7">
    <location>
        <position position="1148"/>
    </location>
</feature>
<dbReference type="Pfam" id="PF16197">
    <property type="entry name" value="KAsynt_C_assoc"/>
    <property type="match status" value="1"/>
</dbReference>
<dbReference type="InterPro" id="IPR056501">
    <property type="entry name" value="NAD-bd_HRPKS_sdrA"/>
</dbReference>
<dbReference type="InterPro" id="IPR020806">
    <property type="entry name" value="PKS_PP-bd"/>
</dbReference>
<dbReference type="InterPro" id="IPR016035">
    <property type="entry name" value="Acyl_Trfase/lysoPLipase"/>
</dbReference>
<dbReference type="SUPFAM" id="SSF51735">
    <property type="entry name" value="NAD(P)-binding Rossmann-fold domains"/>
    <property type="match status" value="2"/>
</dbReference>
<dbReference type="GO" id="GO:0006633">
    <property type="term" value="P:fatty acid biosynthetic process"/>
    <property type="evidence" value="ECO:0007669"/>
    <property type="project" value="TreeGrafter"/>
</dbReference>
<dbReference type="SUPFAM" id="SSF52777">
    <property type="entry name" value="CoA-dependent acyltransferases"/>
    <property type="match status" value="2"/>
</dbReference>
<dbReference type="InterPro" id="IPR050091">
    <property type="entry name" value="PKS_NRPS_Biosynth_Enz"/>
</dbReference>
<dbReference type="PROSITE" id="PS50075">
    <property type="entry name" value="CARRIER"/>
    <property type="match status" value="1"/>
</dbReference>
<evidence type="ECO:0000256" key="1">
    <source>
        <dbReference type="ARBA" id="ARBA00022450"/>
    </source>
</evidence>
<dbReference type="Gene3D" id="3.40.366.10">
    <property type="entry name" value="Malonyl-Coenzyme A Acyl Carrier Protein, domain 2"/>
    <property type="match status" value="1"/>
</dbReference>
<dbReference type="Gene3D" id="3.40.50.150">
    <property type="entry name" value="Vaccinia Virus protein VP39"/>
    <property type="match status" value="1"/>
</dbReference>
<dbReference type="PROSITE" id="PS00012">
    <property type="entry name" value="PHOSPHOPANTETHEINE"/>
    <property type="match status" value="1"/>
</dbReference>
<dbReference type="Pfam" id="PF21089">
    <property type="entry name" value="PKS_DH_N"/>
    <property type="match status" value="1"/>
</dbReference>
<dbReference type="SMART" id="SM00827">
    <property type="entry name" value="PKS_AT"/>
    <property type="match status" value="1"/>
</dbReference>
<dbReference type="Gene3D" id="3.90.180.10">
    <property type="entry name" value="Medium-chain alcohol dehydrogenases, catalytic domain"/>
    <property type="match status" value="1"/>
</dbReference>
<evidence type="ECO:0000256" key="2">
    <source>
        <dbReference type="ARBA" id="ARBA00022553"/>
    </source>
</evidence>
<dbReference type="Proteomes" id="UP001320420">
    <property type="component" value="Unassembled WGS sequence"/>
</dbReference>
<gene>
    <name evidence="12" type="ORF">SLS62_001989</name>
</gene>
<evidence type="ECO:0000256" key="6">
    <source>
        <dbReference type="ARBA" id="ARBA00023268"/>
    </source>
</evidence>
<dbReference type="InterPro" id="IPR014043">
    <property type="entry name" value="Acyl_transferase_dom"/>
</dbReference>
<feature type="domain" description="PKS/mFAS DH" evidence="11">
    <location>
        <begin position="922"/>
        <end position="1238"/>
    </location>
</feature>
<reference evidence="12 13" key="1">
    <citation type="submission" date="2024-02" db="EMBL/GenBank/DDBJ databases">
        <title>De novo assembly and annotation of 12 fungi associated with fruit tree decline syndrome in Ontario, Canada.</title>
        <authorList>
            <person name="Sulman M."/>
            <person name="Ellouze W."/>
            <person name="Ilyukhin E."/>
        </authorList>
    </citation>
    <scope>NUCLEOTIDE SEQUENCE [LARGE SCALE GENOMIC DNA]</scope>
    <source>
        <strain evidence="12 13">M11/M66-122</strain>
    </source>
</reference>
<keyword evidence="6" id="KW-0511">Multifunctional enzyme</keyword>
<dbReference type="SUPFAM" id="SSF55048">
    <property type="entry name" value="Probable ACP-binding domain of malonyl-CoA ACP transacylase"/>
    <property type="match status" value="1"/>
</dbReference>
<organism evidence="12 13">
    <name type="scientific">Diatrype stigma</name>
    <dbReference type="NCBI Taxonomy" id="117547"/>
    <lineage>
        <taxon>Eukaryota</taxon>
        <taxon>Fungi</taxon>
        <taxon>Dikarya</taxon>
        <taxon>Ascomycota</taxon>
        <taxon>Pezizomycotina</taxon>
        <taxon>Sordariomycetes</taxon>
        <taxon>Xylariomycetidae</taxon>
        <taxon>Xylariales</taxon>
        <taxon>Diatrypaceae</taxon>
        <taxon>Diatrype</taxon>
    </lineage>
</organism>
<dbReference type="SMART" id="SM00823">
    <property type="entry name" value="PKS_PP"/>
    <property type="match status" value="1"/>
</dbReference>
<dbReference type="InterPro" id="IPR049552">
    <property type="entry name" value="PKS_DH_N"/>
</dbReference>
<dbReference type="GO" id="GO:0016491">
    <property type="term" value="F:oxidoreductase activity"/>
    <property type="evidence" value="ECO:0007669"/>
    <property type="project" value="UniProtKB-KW"/>
</dbReference>
<keyword evidence="5" id="KW-0560">Oxidoreductase</keyword>
<dbReference type="InterPro" id="IPR049900">
    <property type="entry name" value="PKS_mFAS_DH"/>
</dbReference>
<dbReference type="InterPro" id="IPR042104">
    <property type="entry name" value="PKS_dehydratase_sf"/>
</dbReference>
<dbReference type="PROSITE" id="PS52004">
    <property type="entry name" value="KS3_2"/>
    <property type="match status" value="1"/>
</dbReference>
<evidence type="ECO:0000256" key="4">
    <source>
        <dbReference type="ARBA" id="ARBA00022857"/>
    </source>
</evidence>
<dbReference type="SUPFAM" id="SSF53335">
    <property type="entry name" value="S-adenosyl-L-methionine-dependent methyltransferases"/>
    <property type="match status" value="1"/>
</dbReference>
<evidence type="ECO:0000256" key="5">
    <source>
        <dbReference type="ARBA" id="ARBA00023002"/>
    </source>
</evidence>
<dbReference type="SMART" id="SM00826">
    <property type="entry name" value="PKS_DH"/>
    <property type="match status" value="1"/>
</dbReference>
<dbReference type="SUPFAM" id="SSF53901">
    <property type="entry name" value="Thiolase-like"/>
    <property type="match status" value="1"/>
</dbReference>
<dbReference type="InterPro" id="IPR049551">
    <property type="entry name" value="PKS_DH_C"/>
</dbReference>
<evidence type="ECO:0000259" key="9">
    <source>
        <dbReference type="PROSITE" id="PS50075"/>
    </source>
</evidence>
<feature type="domain" description="Ketosynthase family 3 (KS3)" evidence="10">
    <location>
        <begin position="6"/>
        <end position="432"/>
    </location>
</feature>
<dbReference type="InterPro" id="IPR014031">
    <property type="entry name" value="Ketoacyl_synth_C"/>
</dbReference>
<keyword evidence="4" id="KW-0521">NADP</keyword>
<dbReference type="SMART" id="SM00829">
    <property type="entry name" value="PKS_ER"/>
    <property type="match status" value="1"/>
</dbReference>
<evidence type="ECO:0000313" key="13">
    <source>
        <dbReference type="Proteomes" id="UP001320420"/>
    </source>
</evidence>
<dbReference type="InterPro" id="IPR039551">
    <property type="entry name" value="Cho/carn_acyl_trans"/>
</dbReference>
<dbReference type="InterPro" id="IPR023213">
    <property type="entry name" value="CAT-like_dom_sf"/>
</dbReference>
<dbReference type="SMART" id="SM00825">
    <property type="entry name" value="PKS_KS"/>
    <property type="match status" value="1"/>
</dbReference>
<dbReference type="InterPro" id="IPR013968">
    <property type="entry name" value="PKS_KR"/>
</dbReference>
<dbReference type="Pfam" id="PF23297">
    <property type="entry name" value="ACP_SdgA_C"/>
    <property type="match status" value="1"/>
</dbReference>
<feature type="region of interest" description="N-terminal hotdog fold" evidence="7">
    <location>
        <begin position="922"/>
        <end position="1058"/>
    </location>
</feature>
<dbReference type="Gene3D" id="3.40.47.10">
    <property type="match status" value="1"/>
</dbReference>
<dbReference type="PANTHER" id="PTHR43775">
    <property type="entry name" value="FATTY ACID SYNTHASE"/>
    <property type="match status" value="1"/>
</dbReference>
<dbReference type="InterPro" id="IPR036736">
    <property type="entry name" value="ACP-like_sf"/>
</dbReference>